<evidence type="ECO:0000313" key="3">
    <source>
        <dbReference type="Proteomes" id="UP000183832"/>
    </source>
</evidence>
<dbReference type="STRING" id="568069.A0A1J1IXI7"/>
<dbReference type="EMBL" id="CVRI01000063">
    <property type="protein sequence ID" value="CRL04863.1"/>
    <property type="molecule type" value="Genomic_DNA"/>
</dbReference>
<reference evidence="2 3" key="1">
    <citation type="submission" date="2015-04" db="EMBL/GenBank/DDBJ databases">
        <authorList>
            <person name="Syromyatnikov M.Y."/>
            <person name="Popov V.N."/>
        </authorList>
    </citation>
    <scope>NUCLEOTIDE SEQUENCE [LARGE SCALE GENOMIC DNA]</scope>
</reference>
<dbReference type="Proteomes" id="UP000183832">
    <property type="component" value="Unassembled WGS sequence"/>
</dbReference>
<name>A0A1J1IXI7_9DIPT</name>
<dbReference type="AlphaFoldDB" id="A0A1J1IXI7"/>
<feature type="compositionally biased region" description="Polar residues" evidence="1">
    <location>
        <begin position="1"/>
        <end position="21"/>
    </location>
</feature>
<accession>A0A1J1IXI7</accession>
<dbReference type="OrthoDB" id="6499973at2759"/>
<organism evidence="2 3">
    <name type="scientific">Clunio marinus</name>
    <dbReference type="NCBI Taxonomy" id="568069"/>
    <lineage>
        <taxon>Eukaryota</taxon>
        <taxon>Metazoa</taxon>
        <taxon>Ecdysozoa</taxon>
        <taxon>Arthropoda</taxon>
        <taxon>Hexapoda</taxon>
        <taxon>Insecta</taxon>
        <taxon>Pterygota</taxon>
        <taxon>Neoptera</taxon>
        <taxon>Endopterygota</taxon>
        <taxon>Diptera</taxon>
        <taxon>Nematocera</taxon>
        <taxon>Chironomoidea</taxon>
        <taxon>Chironomidae</taxon>
        <taxon>Clunio</taxon>
    </lineage>
</organism>
<gene>
    <name evidence="2" type="ORF">CLUMA_CG017916</name>
</gene>
<protein>
    <submittedName>
        <fullName evidence="2">CLUMA_CG017916, isoform A</fullName>
    </submittedName>
</protein>
<feature type="region of interest" description="Disordered" evidence="1">
    <location>
        <begin position="1"/>
        <end position="30"/>
    </location>
</feature>
<keyword evidence="3" id="KW-1185">Reference proteome</keyword>
<sequence>MSFSSVKSSRLTSTLPQQETMSSLSTSLSNLDNTDSMSNVSSLIRQKIKNGNHKKRKKSVEHFVAFCDEKTLKRLKQHYYPEGEWGYVILIVVILVQTINHGLHLSNSIFNVTLMKTFEVTVMLSETNKRNAEIFHIIREMSKIHKYRIKFIVLSFNNNSKSSDRAKILTAN</sequence>
<proteinExistence type="predicted"/>
<evidence type="ECO:0000313" key="2">
    <source>
        <dbReference type="EMBL" id="CRL04863.1"/>
    </source>
</evidence>
<evidence type="ECO:0000256" key="1">
    <source>
        <dbReference type="SAM" id="MobiDB-lite"/>
    </source>
</evidence>